<dbReference type="KEGG" id="kus:B9G99_12180"/>
<accession>A0A2Z2HDL1</accession>
<dbReference type="AlphaFoldDB" id="A0A2Z2HDL1"/>
<protein>
    <recommendedName>
        <fullName evidence="3">EexN family lipoprotein</fullName>
    </recommendedName>
</protein>
<name>A0A2Z2HDL1_9GAMM</name>
<keyword evidence="2" id="KW-1185">Reference proteome</keyword>
<dbReference type="EMBL" id="CP021323">
    <property type="protein sequence ID" value="ARS53520.1"/>
    <property type="molecule type" value="Genomic_DNA"/>
</dbReference>
<proteinExistence type="predicted"/>
<dbReference type="NCBIfam" id="NF033894">
    <property type="entry name" value="Eex_IncN"/>
    <property type="match status" value="1"/>
</dbReference>
<reference evidence="1 2" key="1">
    <citation type="journal article" date="2017" name="Int. J. Syst. Evol. Microbiol.">
        <title>Kushneria konosiri sp. nov., isolated from the Korean salt-fermented seafood Daemi-jeot.</title>
        <authorList>
            <person name="Yun J.H."/>
            <person name="Park S.K."/>
            <person name="Lee J.Y."/>
            <person name="Jung M.J."/>
            <person name="Bae J.W."/>
        </authorList>
    </citation>
    <scope>NUCLEOTIDE SEQUENCE [LARGE SCALE GENOMIC DNA]</scope>
    <source>
        <strain evidence="1 2">X49</strain>
    </source>
</reference>
<sequence length="97" mass="10474">MGTKKISCARNTAVVALIGLVLTGCFEDSSDTGSVQTVDWYKAHDDDRKMTLQACSNNPGELRDTPNCINALQAERALSSGEPFELNLPHSMGEENS</sequence>
<evidence type="ECO:0000313" key="2">
    <source>
        <dbReference type="Proteomes" id="UP000250025"/>
    </source>
</evidence>
<dbReference type="Proteomes" id="UP000250025">
    <property type="component" value="Chromosome"/>
</dbReference>
<dbReference type="PROSITE" id="PS51257">
    <property type="entry name" value="PROKAR_LIPOPROTEIN"/>
    <property type="match status" value="1"/>
</dbReference>
<organism evidence="1 2">
    <name type="scientific">Kushneria konosiri</name>
    <dbReference type="NCBI Taxonomy" id="698828"/>
    <lineage>
        <taxon>Bacteria</taxon>
        <taxon>Pseudomonadati</taxon>
        <taxon>Pseudomonadota</taxon>
        <taxon>Gammaproteobacteria</taxon>
        <taxon>Oceanospirillales</taxon>
        <taxon>Halomonadaceae</taxon>
        <taxon>Kushneria</taxon>
    </lineage>
</organism>
<dbReference type="OrthoDB" id="6944087at2"/>
<evidence type="ECO:0008006" key="3">
    <source>
        <dbReference type="Google" id="ProtNLM"/>
    </source>
</evidence>
<dbReference type="RefSeq" id="WP_086622397.1">
    <property type="nucleotide sequence ID" value="NZ_CP021323.1"/>
</dbReference>
<gene>
    <name evidence="1" type="ORF">B9G99_12180</name>
</gene>
<evidence type="ECO:0000313" key="1">
    <source>
        <dbReference type="EMBL" id="ARS53520.1"/>
    </source>
</evidence>
<dbReference type="InterPro" id="IPR047937">
    <property type="entry name" value="Eex_IncN-like"/>
</dbReference>